<dbReference type="InterPro" id="IPR000182">
    <property type="entry name" value="GNAT_dom"/>
</dbReference>
<dbReference type="OrthoDB" id="5459937at2"/>
<proteinExistence type="predicted"/>
<evidence type="ECO:0000259" key="3">
    <source>
        <dbReference type="PROSITE" id="PS51186"/>
    </source>
</evidence>
<accession>A0A0F4Q107</accession>
<dbReference type="InterPro" id="IPR016181">
    <property type="entry name" value="Acyl_CoA_acyltransferase"/>
</dbReference>
<dbReference type="eggNOG" id="COG1247">
    <property type="taxonomic scope" value="Bacteria"/>
</dbReference>
<feature type="domain" description="N-acetyltransferase" evidence="3">
    <location>
        <begin position="1"/>
        <end position="153"/>
    </location>
</feature>
<evidence type="ECO:0000313" key="4">
    <source>
        <dbReference type="EMBL" id="KJZ01353.1"/>
    </source>
</evidence>
<dbReference type="NCBIfam" id="NF040504">
    <property type="entry name" value="resist_ArsN1b"/>
    <property type="match status" value="1"/>
</dbReference>
<dbReference type="Proteomes" id="UP000033664">
    <property type="component" value="Unassembled WGS sequence"/>
</dbReference>
<evidence type="ECO:0000313" key="5">
    <source>
        <dbReference type="Proteomes" id="UP000033664"/>
    </source>
</evidence>
<evidence type="ECO:0000256" key="1">
    <source>
        <dbReference type="ARBA" id="ARBA00022679"/>
    </source>
</evidence>
<evidence type="ECO:0000256" key="2">
    <source>
        <dbReference type="ARBA" id="ARBA00023315"/>
    </source>
</evidence>
<dbReference type="PROSITE" id="PS51186">
    <property type="entry name" value="GNAT"/>
    <property type="match status" value="1"/>
</dbReference>
<dbReference type="AlphaFoldDB" id="A0A0F4Q107"/>
<dbReference type="RefSeq" id="WP_045978704.1">
    <property type="nucleotide sequence ID" value="NZ_CP023396.1"/>
</dbReference>
<sequence>MLRHVTPEDAKAIAELYNYYIRHTTFTFEESLVDTQLMSQRIASIKAVDLPWLVYVQDGELKGYAYASKWKERSAYRFAVETSVYVAHQHQGQGIGRQLYSALLETLTAQGVHTAIGGITLPNPPSIALHQALGMHKVAHFEKVGYKFEQWLDVGYWQIHLQA</sequence>
<dbReference type="EMBL" id="JXXZ01000003">
    <property type="protein sequence ID" value="KJZ01353.1"/>
    <property type="molecule type" value="Genomic_DNA"/>
</dbReference>
<protein>
    <submittedName>
        <fullName evidence="4">Phosphinothricin acetyltransferase</fullName>
    </submittedName>
</protein>
<reference evidence="4 5" key="1">
    <citation type="journal article" date="2015" name="BMC Genomics">
        <title>Genome mining reveals unlocked bioactive potential of marine Gram-negative bacteria.</title>
        <authorList>
            <person name="Machado H."/>
            <person name="Sonnenschein E.C."/>
            <person name="Melchiorsen J."/>
            <person name="Gram L."/>
        </authorList>
    </citation>
    <scope>NUCLEOTIDE SEQUENCE [LARGE SCALE GENOMIC DNA]</scope>
    <source>
        <strain evidence="4 5">S3137</strain>
    </source>
</reference>
<dbReference type="PANTHER" id="PTHR43072:SF23">
    <property type="entry name" value="UPF0039 PROTEIN C11D3.02C"/>
    <property type="match status" value="1"/>
</dbReference>
<dbReference type="GeneID" id="58227543"/>
<keyword evidence="2" id="KW-0012">Acyltransferase</keyword>
<keyword evidence="1 4" id="KW-0808">Transferase</keyword>
<comment type="caution">
    <text evidence="4">The sequence shown here is derived from an EMBL/GenBank/DDBJ whole genome shotgun (WGS) entry which is preliminary data.</text>
</comment>
<dbReference type="Pfam" id="PF13420">
    <property type="entry name" value="Acetyltransf_4"/>
    <property type="match status" value="1"/>
</dbReference>
<name>A0A0F4Q107_9GAMM</name>
<dbReference type="PATRIC" id="fig|151081.8.peg.959"/>
<dbReference type="Gene3D" id="3.40.630.30">
    <property type="match status" value="1"/>
</dbReference>
<dbReference type="SUPFAM" id="SSF55729">
    <property type="entry name" value="Acyl-CoA N-acyltransferases (Nat)"/>
    <property type="match status" value="1"/>
</dbReference>
<dbReference type="PANTHER" id="PTHR43072">
    <property type="entry name" value="N-ACETYLTRANSFERASE"/>
    <property type="match status" value="1"/>
</dbReference>
<dbReference type="GO" id="GO:0016747">
    <property type="term" value="F:acyltransferase activity, transferring groups other than amino-acyl groups"/>
    <property type="evidence" value="ECO:0007669"/>
    <property type="project" value="InterPro"/>
</dbReference>
<organism evidence="4 5">
    <name type="scientific">Pseudoalteromonas ruthenica</name>
    <dbReference type="NCBI Taxonomy" id="151081"/>
    <lineage>
        <taxon>Bacteria</taxon>
        <taxon>Pseudomonadati</taxon>
        <taxon>Pseudomonadota</taxon>
        <taxon>Gammaproteobacteria</taxon>
        <taxon>Alteromonadales</taxon>
        <taxon>Pseudoalteromonadaceae</taxon>
        <taxon>Pseudoalteromonas</taxon>
    </lineage>
</organism>
<keyword evidence="5" id="KW-1185">Reference proteome</keyword>
<dbReference type="CDD" id="cd04301">
    <property type="entry name" value="NAT_SF"/>
    <property type="match status" value="1"/>
</dbReference>
<gene>
    <name evidence="4" type="ORF">TW72_03470</name>
</gene>